<dbReference type="SUPFAM" id="SSF53474">
    <property type="entry name" value="alpha/beta-Hydrolases"/>
    <property type="match status" value="1"/>
</dbReference>
<evidence type="ECO:0000259" key="1">
    <source>
        <dbReference type="Pfam" id="PF01764"/>
    </source>
</evidence>
<comment type="caution">
    <text evidence="2">The sequence shown here is derived from an EMBL/GenBank/DDBJ whole genome shotgun (WGS) entry which is preliminary data.</text>
</comment>
<proteinExistence type="predicted"/>
<dbReference type="Pfam" id="PF01764">
    <property type="entry name" value="Lipase_3"/>
    <property type="match status" value="1"/>
</dbReference>
<keyword evidence="3" id="KW-1185">Reference proteome</keyword>
<evidence type="ECO:0000313" key="2">
    <source>
        <dbReference type="EMBL" id="KAK8839719.1"/>
    </source>
</evidence>
<accession>A0ABR2H0L5</accession>
<dbReference type="PANTHER" id="PTHR46023:SF6">
    <property type="entry name" value="LIPASE CLASS 3 FAMILY PROTEIN"/>
    <property type="match status" value="1"/>
</dbReference>
<protein>
    <recommendedName>
        <fullName evidence="1">Fungal lipase-type domain-containing protein</fullName>
    </recommendedName>
</protein>
<dbReference type="Gene3D" id="3.40.50.1820">
    <property type="entry name" value="alpha/beta hydrolase"/>
    <property type="match status" value="1"/>
</dbReference>
<gene>
    <name evidence="2" type="ORF">M9Y10_031424</name>
</gene>
<dbReference type="Proteomes" id="UP001470230">
    <property type="component" value="Unassembled WGS sequence"/>
</dbReference>
<dbReference type="InterPro" id="IPR002921">
    <property type="entry name" value="Fungal_lipase-type"/>
</dbReference>
<evidence type="ECO:0000313" key="3">
    <source>
        <dbReference type="Proteomes" id="UP001470230"/>
    </source>
</evidence>
<dbReference type="PANTHER" id="PTHR46023">
    <property type="entry name" value="LIPASE CLASS 3 PROTEIN-LIKE"/>
    <property type="match status" value="1"/>
</dbReference>
<name>A0ABR2H0L5_9EUKA</name>
<reference evidence="2 3" key="1">
    <citation type="submission" date="2024-04" db="EMBL/GenBank/DDBJ databases">
        <title>Tritrichomonas musculus Genome.</title>
        <authorList>
            <person name="Alves-Ferreira E."/>
            <person name="Grigg M."/>
            <person name="Lorenzi H."/>
            <person name="Galac M."/>
        </authorList>
    </citation>
    <scope>NUCLEOTIDE SEQUENCE [LARGE SCALE GENOMIC DNA]</scope>
    <source>
        <strain evidence="2 3">EAF2021</strain>
    </source>
</reference>
<organism evidence="2 3">
    <name type="scientific">Tritrichomonas musculus</name>
    <dbReference type="NCBI Taxonomy" id="1915356"/>
    <lineage>
        <taxon>Eukaryota</taxon>
        <taxon>Metamonada</taxon>
        <taxon>Parabasalia</taxon>
        <taxon>Tritrichomonadida</taxon>
        <taxon>Tritrichomonadidae</taxon>
        <taxon>Tritrichomonas</taxon>
    </lineage>
</organism>
<sequence length="137" mass="15271">MTECNKLFIGVKGSTNINDATINMALKPIHTNKGVYIKGYYYAALYIYNYAYLFIKKHNGSIYFIGHSMGASVSTVLHCLSNFDFFNTKEINTIAFAPAPAISEDLNKTYGNKIVTIINSEDIVPTISIPNIVNFLK</sequence>
<dbReference type="InterPro" id="IPR029058">
    <property type="entry name" value="AB_hydrolase_fold"/>
</dbReference>
<feature type="domain" description="Fungal lipase-type" evidence="1">
    <location>
        <begin position="12"/>
        <end position="129"/>
    </location>
</feature>
<dbReference type="EMBL" id="JAPFFF010000050">
    <property type="protein sequence ID" value="KAK8839719.1"/>
    <property type="molecule type" value="Genomic_DNA"/>
</dbReference>